<protein>
    <submittedName>
        <fullName evidence="2">(Mediterranean fruit fly) hypothetical protein</fullName>
    </submittedName>
</protein>
<gene>
    <name evidence="2" type="ORF">CCAP1982_LOCUS19531</name>
</gene>
<sequence>MVLKVYLVWIPLHIASEWNRIKNAPDKGGFRDYRDFKASALIVKQIYESYKRPRPSDNNEQDQPASTNTNYIEKSNYRGNLNTNMNIDMQENLPQESGSGRGPTTGRERVRREVENPLLETSGFGSFL</sequence>
<dbReference type="AlphaFoldDB" id="A0A811V904"/>
<feature type="compositionally biased region" description="Basic and acidic residues" evidence="1">
    <location>
        <begin position="106"/>
        <end position="115"/>
    </location>
</feature>
<evidence type="ECO:0000313" key="3">
    <source>
        <dbReference type="Proteomes" id="UP000606786"/>
    </source>
</evidence>
<evidence type="ECO:0000313" key="2">
    <source>
        <dbReference type="EMBL" id="CAD7011431.1"/>
    </source>
</evidence>
<reference evidence="2" key="1">
    <citation type="submission" date="2020-11" db="EMBL/GenBank/DDBJ databases">
        <authorList>
            <person name="Whitehead M."/>
        </authorList>
    </citation>
    <scope>NUCLEOTIDE SEQUENCE</scope>
    <source>
        <strain evidence="2">EGII</strain>
    </source>
</reference>
<organism evidence="2 3">
    <name type="scientific">Ceratitis capitata</name>
    <name type="common">Mediterranean fruit fly</name>
    <name type="synonym">Tephritis capitata</name>
    <dbReference type="NCBI Taxonomy" id="7213"/>
    <lineage>
        <taxon>Eukaryota</taxon>
        <taxon>Metazoa</taxon>
        <taxon>Ecdysozoa</taxon>
        <taxon>Arthropoda</taxon>
        <taxon>Hexapoda</taxon>
        <taxon>Insecta</taxon>
        <taxon>Pterygota</taxon>
        <taxon>Neoptera</taxon>
        <taxon>Endopterygota</taxon>
        <taxon>Diptera</taxon>
        <taxon>Brachycera</taxon>
        <taxon>Muscomorpha</taxon>
        <taxon>Tephritoidea</taxon>
        <taxon>Tephritidae</taxon>
        <taxon>Ceratitis</taxon>
        <taxon>Ceratitis</taxon>
    </lineage>
</organism>
<accession>A0A811V904</accession>
<feature type="region of interest" description="Disordered" evidence="1">
    <location>
        <begin position="49"/>
        <end position="128"/>
    </location>
</feature>
<keyword evidence="3" id="KW-1185">Reference proteome</keyword>
<evidence type="ECO:0000256" key="1">
    <source>
        <dbReference type="SAM" id="MobiDB-lite"/>
    </source>
</evidence>
<comment type="caution">
    <text evidence="2">The sequence shown here is derived from an EMBL/GenBank/DDBJ whole genome shotgun (WGS) entry which is preliminary data.</text>
</comment>
<name>A0A811V904_CERCA</name>
<feature type="compositionally biased region" description="Polar residues" evidence="1">
    <location>
        <begin position="58"/>
        <end position="98"/>
    </location>
</feature>
<dbReference type="EMBL" id="CAJHJT010000056">
    <property type="protein sequence ID" value="CAD7011431.1"/>
    <property type="molecule type" value="Genomic_DNA"/>
</dbReference>
<proteinExistence type="predicted"/>
<dbReference type="Proteomes" id="UP000606786">
    <property type="component" value="Unassembled WGS sequence"/>
</dbReference>